<dbReference type="Gene3D" id="3.90.320.10">
    <property type="match status" value="1"/>
</dbReference>
<feature type="domain" description="YqaJ viral recombinase" evidence="2">
    <location>
        <begin position="12"/>
        <end position="145"/>
    </location>
</feature>
<gene>
    <name evidence="3" type="ORF">GCM10009007_02960</name>
</gene>
<name>A0A8J3CLX5_9BURK</name>
<dbReference type="PIRSF" id="PIRSF028503">
    <property type="entry name" value="UCP028503"/>
    <property type="match status" value="1"/>
</dbReference>
<protein>
    <recommendedName>
        <fullName evidence="2">YqaJ viral recombinase domain-containing protein</fullName>
    </recommendedName>
</protein>
<dbReference type="EMBL" id="BMZG01000002">
    <property type="protein sequence ID" value="GHA65936.1"/>
    <property type="molecule type" value="Genomic_DNA"/>
</dbReference>
<evidence type="ECO:0000313" key="4">
    <source>
        <dbReference type="Proteomes" id="UP000614287"/>
    </source>
</evidence>
<reference evidence="3" key="2">
    <citation type="submission" date="2020-09" db="EMBL/GenBank/DDBJ databases">
        <authorList>
            <person name="Sun Q."/>
            <person name="Kim S."/>
        </authorList>
    </citation>
    <scope>NUCLEOTIDE SEQUENCE</scope>
    <source>
        <strain evidence="3">KCTC 32501</strain>
    </source>
</reference>
<evidence type="ECO:0000313" key="3">
    <source>
        <dbReference type="EMBL" id="GHA65936.1"/>
    </source>
</evidence>
<dbReference type="RefSeq" id="WP_189490651.1">
    <property type="nucleotide sequence ID" value="NZ_BMZG01000002.1"/>
</dbReference>
<comment type="caution">
    <text evidence="3">The sequence shown here is derived from an EMBL/GenBank/DDBJ whole genome shotgun (WGS) entry which is preliminary data.</text>
</comment>
<dbReference type="InterPro" id="IPR019080">
    <property type="entry name" value="YqaJ_viral_recombinase"/>
</dbReference>
<feature type="coiled-coil region" evidence="1">
    <location>
        <begin position="423"/>
        <end position="482"/>
    </location>
</feature>
<organism evidence="3 4">
    <name type="scientific">Formosimonas limnophila</name>
    <dbReference type="NCBI Taxonomy" id="1384487"/>
    <lineage>
        <taxon>Bacteria</taxon>
        <taxon>Pseudomonadati</taxon>
        <taxon>Pseudomonadota</taxon>
        <taxon>Betaproteobacteria</taxon>
        <taxon>Burkholderiales</taxon>
        <taxon>Burkholderiaceae</taxon>
        <taxon>Formosimonas</taxon>
    </lineage>
</organism>
<proteinExistence type="predicted"/>
<dbReference type="Pfam" id="PF09588">
    <property type="entry name" value="YqaJ"/>
    <property type="match status" value="1"/>
</dbReference>
<dbReference type="InterPro" id="IPR011335">
    <property type="entry name" value="Restrct_endonuc-II-like"/>
</dbReference>
<dbReference type="InterPro" id="IPR011604">
    <property type="entry name" value="PDDEXK-like_dom_sf"/>
</dbReference>
<dbReference type="InterPro" id="IPR017482">
    <property type="entry name" value="Lambda-type_endonuclease"/>
</dbReference>
<dbReference type="InterPro" id="IPR016889">
    <property type="entry name" value="UCP028503"/>
</dbReference>
<keyword evidence="4" id="KW-1185">Reference proteome</keyword>
<accession>A0A8J3CLX5</accession>
<sequence length="569" mass="63489">MQTINLIQGSPEWHAHRRSHFNASDAPAMMGVSPYKTRAQLIKEYATGLTEEVDAQTQRIYDKGHRFEELARVAIAEPLIGEDLFPCVGVDGKFSASFDGLTMLNDVDFEHKTLNAKIEAYKTADDIDIIYRIQMEQQLMVSGAEKCLFVASKWTDDDELIDKRDFWYKPDFELRQRIIDGWAQFEKDVADYAHEAVDLQPVGATMETLPALNVQVTGTVTASNIESFKTHALAVIGSVNKDLETDQDFADAEKAIKWCGDVEDRLKSTKEHALSQTASIDELFTAIDYISETARQTRLQLEKIVKARKESIRTELVTMRQNELNNHIKALNADLSVVSLPTITADFAGVIKGKKTIESIDNALETELANAKIKADGAAREIRANLKTLDEVGAEHKFLFNDLQSIITKPADDFANVVKMRVSEHQQAEKKRLDAERERIRSEEQAKAEREAKAVIEAERAQAEAQAKLSEQQARATQAEQVQQPAQTIAPLSPAHAASNSEYMGEATLTIGLINERLGFVVNAEFLAQLGFEPEQVGKFKKYHEADFESICNAIIHHISAVTLTLDAA</sequence>
<dbReference type="AlphaFoldDB" id="A0A8J3CLX5"/>
<evidence type="ECO:0000256" key="1">
    <source>
        <dbReference type="SAM" id="Coils"/>
    </source>
</evidence>
<evidence type="ECO:0000259" key="2">
    <source>
        <dbReference type="Pfam" id="PF09588"/>
    </source>
</evidence>
<keyword evidence="1" id="KW-0175">Coiled coil</keyword>
<dbReference type="SUPFAM" id="SSF52980">
    <property type="entry name" value="Restriction endonuclease-like"/>
    <property type="match status" value="1"/>
</dbReference>
<dbReference type="Proteomes" id="UP000614287">
    <property type="component" value="Unassembled WGS sequence"/>
</dbReference>
<reference evidence="3" key="1">
    <citation type="journal article" date="2014" name="Int. J. Syst. Evol. Microbiol.">
        <title>Complete genome sequence of Corynebacterium casei LMG S-19264T (=DSM 44701T), isolated from a smear-ripened cheese.</title>
        <authorList>
            <consortium name="US DOE Joint Genome Institute (JGI-PGF)"/>
            <person name="Walter F."/>
            <person name="Albersmeier A."/>
            <person name="Kalinowski J."/>
            <person name="Ruckert C."/>
        </authorList>
    </citation>
    <scope>NUCLEOTIDE SEQUENCE</scope>
    <source>
        <strain evidence="3">KCTC 32501</strain>
    </source>
</reference>
<dbReference type="NCBIfam" id="TIGR03033">
    <property type="entry name" value="phage_rel_nuc"/>
    <property type="match status" value="1"/>
</dbReference>